<dbReference type="Proteomes" id="UP000095300">
    <property type="component" value="Unassembled WGS sequence"/>
</dbReference>
<keyword evidence="11" id="KW-0560">Oxidoreductase</keyword>
<evidence type="ECO:0000256" key="12">
    <source>
        <dbReference type="ARBA" id="ARBA00023136"/>
    </source>
</evidence>
<keyword evidence="8" id="KW-0256">Endoplasmic reticulum</keyword>
<evidence type="ECO:0000256" key="6">
    <source>
        <dbReference type="ARBA" id="ARBA00022630"/>
    </source>
</evidence>
<comment type="cofactor">
    <cofactor evidence="1 17">
        <name>FAD</name>
        <dbReference type="ChEBI" id="CHEBI:57692"/>
    </cofactor>
</comment>
<feature type="disulfide bond" description="Redox-active" evidence="18">
    <location>
        <begin position="405"/>
        <end position="408"/>
    </location>
</feature>
<dbReference type="GO" id="GO:0015035">
    <property type="term" value="F:protein-disulfide reductase activity"/>
    <property type="evidence" value="ECO:0007669"/>
    <property type="project" value="InterPro"/>
</dbReference>
<evidence type="ECO:0000256" key="4">
    <source>
        <dbReference type="ARBA" id="ARBA00011802"/>
    </source>
</evidence>
<evidence type="ECO:0000256" key="11">
    <source>
        <dbReference type="ARBA" id="ARBA00023002"/>
    </source>
</evidence>
<gene>
    <name evidence="20" type="primary">106086603</name>
</gene>
<keyword evidence="5" id="KW-0813">Transport</keyword>
<feature type="binding site" evidence="17">
    <location>
        <position position="301"/>
    </location>
    <ligand>
        <name>FAD</name>
        <dbReference type="ChEBI" id="CHEBI:57692"/>
    </ligand>
</feature>
<evidence type="ECO:0000313" key="21">
    <source>
        <dbReference type="Proteomes" id="UP000095300"/>
    </source>
</evidence>
<dbReference type="EnsemblMetazoa" id="SCAU015884-RA">
    <property type="protein sequence ID" value="SCAU015884-PA"/>
    <property type="gene ID" value="SCAU015884"/>
</dbReference>
<evidence type="ECO:0008006" key="22">
    <source>
        <dbReference type="Google" id="ProtNLM"/>
    </source>
</evidence>
<keyword evidence="9 17" id="KW-0274">FAD</keyword>
<feature type="binding site" evidence="17">
    <location>
        <position position="209"/>
    </location>
    <ligand>
        <name>FAD</name>
        <dbReference type="ChEBI" id="CHEBI:57692"/>
    </ligand>
</feature>
<evidence type="ECO:0000256" key="9">
    <source>
        <dbReference type="ARBA" id="ARBA00022827"/>
    </source>
</evidence>
<dbReference type="PIRSF" id="PIRSF017205">
    <property type="entry name" value="ERO1"/>
    <property type="match status" value="1"/>
</dbReference>
<keyword evidence="15" id="KW-0676">Redox-active center</keyword>
<dbReference type="GO" id="GO:0016972">
    <property type="term" value="F:thiol oxidase activity"/>
    <property type="evidence" value="ECO:0007669"/>
    <property type="project" value="InterPro"/>
</dbReference>
<dbReference type="GO" id="GO:0071949">
    <property type="term" value="F:FAD binding"/>
    <property type="evidence" value="ECO:0007669"/>
    <property type="project" value="InterPro"/>
</dbReference>
<dbReference type="GO" id="GO:0034975">
    <property type="term" value="P:protein folding in endoplasmic reticulum"/>
    <property type="evidence" value="ECO:0007669"/>
    <property type="project" value="InterPro"/>
</dbReference>
<sequence>MSRWRYLSDKAPLFVVLLLVCLYGSQLSCGYFASYDLTENNKNCFCELEGSINDCGCEVDTVDHFNNIKIYPRLKSILVKNYFRFFKVNLHHQCPFWSDDSKCAMRFCQVQNCEEQTIPPGLKEQGYNHNFMRPAAYKYSPEAQDPECSDANDFNSILGLIDTSISDQAHKEFELWAKHDQAEEDFCIIDENEEGCQYVDLLLNPERYTGYKGDSAHRVWSSIYLENCFGVQNKSNTFSDYLAQMDLHKMCLEQRAFYRIISGLHTSINIHLCSKYLLSETKDFLAPQGIWGPNVEEFKRRFSPETTNGEGPHWLRNLYFIYLVELRALSKAAPYLRREDYYTGIVEEDQETKMAINDLLSVIESFPNHFDENALFSHSPQGIRFKYEFKEKFRNISRIMDCVGCDKCKLWGKLQTQGLGTALKILYSEKLNIATESGLWDKPHIEADPIFRLKRSEIVALFNAFGRLSNSIFEMENFRKSLR</sequence>
<dbReference type="STRING" id="35570.A0A1I8QCH5"/>
<dbReference type="PANTHER" id="PTHR12613">
    <property type="entry name" value="ERO1-RELATED"/>
    <property type="match status" value="1"/>
</dbReference>
<evidence type="ECO:0000256" key="1">
    <source>
        <dbReference type="ARBA" id="ARBA00001974"/>
    </source>
</evidence>
<evidence type="ECO:0000256" key="5">
    <source>
        <dbReference type="ARBA" id="ARBA00022448"/>
    </source>
</evidence>
<evidence type="ECO:0000256" key="16">
    <source>
        <dbReference type="PIRSR" id="PIRSR017205-1"/>
    </source>
</evidence>
<dbReference type="OrthoDB" id="269384at2759"/>
<dbReference type="InterPro" id="IPR007266">
    <property type="entry name" value="Ero1"/>
</dbReference>
<keyword evidence="14" id="KW-0325">Glycoprotein</keyword>
<feature type="signal peptide" evidence="19">
    <location>
        <begin position="1"/>
        <end position="27"/>
    </location>
</feature>
<organism evidence="20 21">
    <name type="scientific">Stomoxys calcitrans</name>
    <name type="common">Stable fly</name>
    <name type="synonym">Conops calcitrans</name>
    <dbReference type="NCBI Taxonomy" id="35570"/>
    <lineage>
        <taxon>Eukaryota</taxon>
        <taxon>Metazoa</taxon>
        <taxon>Ecdysozoa</taxon>
        <taxon>Arthropoda</taxon>
        <taxon>Hexapoda</taxon>
        <taxon>Insecta</taxon>
        <taxon>Pterygota</taxon>
        <taxon>Neoptera</taxon>
        <taxon>Endopterygota</taxon>
        <taxon>Diptera</taxon>
        <taxon>Brachycera</taxon>
        <taxon>Muscomorpha</taxon>
        <taxon>Muscoidea</taxon>
        <taxon>Muscidae</taxon>
        <taxon>Stomoxys</taxon>
    </lineage>
</organism>
<feature type="binding site" evidence="17">
    <location>
        <position position="220"/>
    </location>
    <ligand>
        <name>FAD</name>
        <dbReference type="ChEBI" id="CHEBI:57692"/>
    </ligand>
</feature>
<keyword evidence="21" id="KW-1185">Reference proteome</keyword>
<dbReference type="GO" id="GO:0005789">
    <property type="term" value="C:endoplasmic reticulum membrane"/>
    <property type="evidence" value="ECO:0007669"/>
    <property type="project" value="UniProtKB-SubCell"/>
</dbReference>
<comment type="subunit">
    <text evidence="4">May function both as a monomer and a homodimer.</text>
</comment>
<name>A0A1I8QCH5_STOCA</name>
<keyword evidence="10" id="KW-0249">Electron transport</keyword>
<feature type="chain" id="PRO_5009328147" description="Ero1-like protein" evidence="19">
    <location>
        <begin position="28"/>
        <end position="483"/>
    </location>
</feature>
<dbReference type="AlphaFoldDB" id="A0A1I8QCH5"/>
<evidence type="ECO:0000256" key="8">
    <source>
        <dbReference type="ARBA" id="ARBA00022824"/>
    </source>
</evidence>
<feature type="binding site" evidence="17">
    <location>
        <position position="207"/>
    </location>
    <ligand>
        <name>FAD</name>
        <dbReference type="ChEBI" id="CHEBI:57692"/>
    </ligand>
</feature>
<dbReference type="KEGG" id="scac:106086603"/>
<dbReference type="PANTHER" id="PTHR12613:SF0">
    <property type="entry name" value="ERO1-LIKE PROTEIN"/>
    <property type="match status" value="1"/>
</dbReference>
<keyword evidence="13 18" id="KW-1015">Disulfide bond</keyword>
<accession>A0A1I8QCH5</accession>
<feature type="binding site" evidence="17">
    <location>
        <position position="262"/>
    </location>
    <ligand>
        <name>FAD</name>
        <dbReference type="ChEBI" id="CHEBI:57692"/>
    </ligand>
</feature>
<dbReference type="SUPFAM" id="SSF110019">
    <property type="entry name" value="ERO1-like"/>
    <property type="match status" value="1"/>
</dbReference>
<feature type="active site" description="Nucleophile" evidence="16">
    <location>
        <position position="405"/>
    </location>
</feature>
<feature type="active site" evidence="16">
    <location>
        <position position="408"/>
    </location>
</feature>
<evidence type="ECO:0000256" key="10">
    <source>
        <dbReference type="ARBA" id="ARBA00022982"/>
    </source>
</evidence>
<evidence type="ECO:0000256" key="15">
    <source>
        <dbReference type="ARBA" id="ARBA00023284"/>
    </source>
</evidence>
<evidence type="ECO:0000256" key="17">
    <source>
        <dbReference type="PIRSR" id="PIRSR017205-2"/>
    </source>
</evidence>
<keyword evidence="7 19" id="KW-0732">Signal</keyword>
<dbReference type="Pfam" id="PF04137">
    <property type="entry name" value="ERO1"/>
    <property type="match status" value="1"/>
</dbReference>
<reference evidence="20" key="1">
    <citation type="submission" date="2020-05" db="UniProtKB">
        <authorList>
            <consortium name="EnsemblMetazoa"/>
        </authorList>
    </citation>
    <scope>IDENTIFICATION</scope>
    <source>
        <strain evidence="20">USDA</strain>
    </source>
</reference>
<comment type="subcellular location">
    <subcellularLocation>
        <location evidence="2">Endoplasmic reticulum membrane</location>
        <topology evidence="2">Peripheral membrane protein</topology>
        <orientation evidence="2">Lumenal side</orientation>
    </subcellularLocation>
</comment>
<feature type="binding site" evidence="17">
    <location>
        <position position="265"/>
    </location>
    <ligand>
        <name>FAD</name>
        <dbReference type="ChEBI" id="CHEBI:57692"/>
    </ligand>
</feature>
<evidence type="ECO:0000256" key="18">
    <source>
        <dbReference type="PIRSR" id="PIRSR017205-3"/>
    </source>
</evidence>
<feature type="disulfide bond" evidence="18">
    <location>
        <begin position="148"/>
        <end position="187"/>
    </location>
</feature>
<dbReference type="InterPro" id="IPR037192">
    <property type="entry name" value="ERO1-like_sf"/>
</dbReference>
<evidence type="ECO:0000313" key="20">
    <source>
        <dbReference type="EnsemblMetazoa" id="SCAU015884-PA"/>
    </source>
</evidence>
<protein>
    <recommendedName>
        <fullName evidence="22">Ero1-like protein</fullName>
    </recommendedName>
</protein>
<feature type="disulfide bond" description="Redox-active" evidence="18">
    <location>
        <begin position="103"/>
        <end position="108"/>
    </location>
</feature>
<evidence type="ECO:0000256" key="2">
    <source>
        <dbReference type="ARBA" id="ARBA00004367"/>
    </source>
</evidence>
<evidence type="ECO:0000256" key="19">
    <source>
        <dbReference type="SAM" id="SignalP"/>
    </source>
</evidence>
<comment type="similarity">
    <text evidence="3">Belongs to the EROs family.</text>
</comment>
<proteinExistence type="inferred from homology"/>
<evidence type="ECO:0000256" key="13">
    <source>
        <dbReference type="ARBA" id="ARBA00023157"/>
    </source>
</evidence>
<keyword evidence="6" id="KW-0285">Flavoprotein</keyword>
<evidence type="ECO:0000256" key="7">
    <source>
        <dbReference type="ARBA" id="ARBA00022729"/>
    </source>
</evidence>
<evidence type="ECO:0000256" key="3">
    <source>
        <dbReference type="ARBA" id="ARBA00008277"/>
    </source>
</evidence>
<keyword evidence="12" id="KW-0472">Membrane</keyword>
<evidence type="ECO:0000256" key="14">
    <source>
        <dbReference type="ARBA" id="ARBA00023180"/>
    </source>
</evidence>
<dbReference type="VEuPathDB" id="VectorBase:SCAU015884"/>